<organism evidence="5 6">
    <name type="scientific">Macleaya cordata</name>
    <name type="common">Five-seeded plume-poppy</name>
    <name type="synonym">Bocconia cordata</name>
    <dbReference type="NCBI Taxonomy" id="56857"/>
    <lineage>
        <taxon>Eukaryota</taxon>
        <taxon>Viridiplantae</taxon>
        <taxon>Streptophyta</taxon>
        <taxon>Embryophyta</taxon>
        <taxon>Tracheophyta</taxon>
        <taxon>Spermatophyta</taxon>
        <taxon>Magnoliopsida</taxon>
        <taxon>Ranunculales</taxon>
        <taxon>Papaveraceae</taxon>
        <taxon>Papaveroideae</taxon>
        <taxon>Macleaya</taxon>
    </lineage>
</organism>
<dbReference type="GO" id="GO:0005506">
    <property type="term" value="F:iron ion binding"/>
    <property type="evidence" value="ECO:0007669"/>
    <property type="project" value="UniProtKB-UniRule"/>
</dbReference>
<keyword evidence="3" id="KW-0805">Transcription regulation</keyword>
<keyword evidence="3" id="KW-0560">Oxidoreductase</keyword>
<proteinExistence type="inferred from homology"/>
<dbReference type="PANTHER" id="PTHR13096">
    <property type="entry name" value="MINA53 MYC INDUCED NUCLEAR ANTIGEN"/>
    <property type="match status" value="1"/>
</dbReference>
<comment type="similarity">
    <text evidence="3">Belongs to the ROX family.</text>
</comment>
<comment type="function">
    <text evidence="3">Oxygenase that can act as both a histone lysine demethylase and a ribosomal histidine hydroxylase.</text>
</comment>
<feature type="domain" description="JmjC" evidence="4">
    <location>
        <begin position="418"/>
        <end position="602"/>
    </location>
</feature>
<evidence type="ECO:0000313" key="6">
    <source>
        <dbReference type="Proteomes" id="UP000195402"/>
    </source>
</evidence>
<gene>
    <name evidence="5" type="ORF">BVC80_8947g14</name>
</gene>
<dbReference type="Proteomes" id="UP000195402">
    <property type="component" value="Unassembled WGS sequence"/>
</dbReference>
<name>A0A200QRF8_MACCD</name>
<keyword evidence="3" id="KW-0804">Transcription</keyword>
<keyword evidence="3" id="KW-0539">Nucleus</keyword>
<dbReference type="GO" id="GO:0051864">
    <property type="term" value="F:histone H3K36 demethylase activity"/>
    <property type="evidence" value="ECO:0007669"/>
    <property type="project" value="TreeGrafter"/>
</dbReference>
<comment type="caution">
    <text evidence="5">The sequence shown here is derived from an EMBL/GenBank/DDBJ whole genome shotgun (WGS) entry which is preliminary data.</text>
</comment>
<reference evidence="5 6" key="1">
    <citation type="journal article" date="2017" name="Mol. Plant">
        <title>The Genome of Medicinal Plant Macleaya cordata Provides New Insights into Benzylisoquinoline Alkaloids Metabolism.</title>
        <authorList>
            <person name="Liu X."/>
            <person name="Liu Y."/>
            <person name="Huang P."/>
            <person name="Ma Y."/>
            <person name="Qing Z."/>
            <person name="Tang Q."/>
            <person name="Cao H."/>
            <person name="Cheng P."/>
            <person name="Zheng Y."/>
            <person name="Yuan Z."/>
            <person name="Zhou Y."/>
            <person name="Liu J."/>
            <person name="Tang Z."/>
            <person name="Zhuo Y."/>
            <person name="Zhang Y."/>
            <person name="Yu L."/>
            <person name="Huang J."/>
            <person name="Yang P."/>
            <person name="Peng Q."/>
            <person name="Zhang J."/>
            <person name="Jiang W."/>
            <person name="Zhang Z."/>
            <person name="Lin K."/>
            <person name="Ro D.K."/>
            <person name="Chen X."/>
            <person name="Xiong X."/>
            <person name="Shang Y."/>
            <person name="Huang S."/>
            <person name="Zeng J."/>
        </authorList>
    </citation>
    <scope>NUCLEOTIDE SEQUENCE [LARGE SCALE GENOMIC DNA]</scope>
    <source>
        <strain evidence="6">cv. BLH2017</strain>
        <tissue evidence="5">Root</tissue>
    </source>
</reference>
<evidence type="ECO:0000256" key="2">
    <source>
        <dbReference type="ARBA" id="ARBA00023004"/>
    </source>
</evidence>
<dbReference type="Gene3D" id="2.60.120.650">
    <property type="entry name" value="Cupin"/>
    <property type="match status" value="1"/>
</dbReference>
<dbReference type="InterPro" id="IPR039994">
    <property type="entry name" value="NO66-like"/>
</dbReference>
<comment type="subcellular location">
    <subcellularLocation>
        <location evidence="3">Nucleus</location>
    </subcellularLocation>
</comment>
<dbReference type="EMBL" id="MVGT01001243">
    <property type="protein sequence ID" value="OVA13033.1"/>
    <property type="molecule type" value="Genomic_DNA"/>
</dbReference>
<dbReference type="PROSITE" id="PS51184">
    <property type="entry name" value="JMJC"/>
    <property type="match status" value="1"/>
</dbReference>
<dbReference type="GO" id="GO:0005730">
    <property type="term" value="C:nucleolus"/>
    <property type="evidence" value="ECO:0007669"/>
    <property type="project" value="TreeGrafter"/>
</dbReference>
<dbReference type="SUPFAM" id="SSF48371">
    <property type="entry name" value="ARM repeat"/>
    <property type="match status" value="1"/>
</dbReference>
<evidence type="ECO:0000256" key="1">
    <source>
        <dbReference type="ARBA" id="ARBA00022723"/>
    </source>
</evidence>
<dbReference type="PANTHER" id="PTHR13096:SF9">
    <property type="entry name" value="BIFUNCTIONAL LYSINE-SPECIFIC DEMETHYLASE AND HISTIDYL-HYDROXYLASE"/>
    <property type="match status" value="1"/>
</dbReference>
<comment type="cofactor">
    <cofactor evidence="3">
        <name>Fe(2+)</name>
        <dbReference type="ChEBI" id="CHEBI:29033"/>
    </cofactor>
    <text evidence="3">Binds 1 Fe(2+) ion per subunit.</text>
</comment>
<dbReference type="STRING" id="56857.A0A200QRF8"/>
<evidence type="ECO:0000259" key="4">
    <source>
        <dbReference type="PROSITE" id="PS51184"/>
    </source>
</evidence>
<dbReference type="InterPro" id="IPR003347">
    <property type="entry name" value="JmjC_dom"/>
</dbReference>
<dbReference type="GO" id="GO:0032453">
    <property type="term" value="F:histone H3K4 demethylase activity"/>
    <property type="evidence" value="ECO:0007669"/>
    <property type="project" value="TreeGrafter"/>
</dbReference>
<dbReference type="SUPFAM" id="SSF51197">
    <property type="entry name" value="Clavaminate synthase-like"/>
    <property type="match status" value="1"/>
</dbReference>
<sequence>MEQQQGKKRKKKNRAYYNSVSSSQCRANMRTMFPEMLASLLNLHTSFARSLLKKHLQKLLHLLSLKHKTLTLTINNNSFLSLLPILLIKTSKYPSLTRLTAEIIGAFSLSSFEANEIISSDDEILKALMDSLVNPSKRVSIAACNAVLDISTTSVGRRRLCELSAVEKLISVFLQDSTSPAKYVFQYSGGSGSCRIDALSVLVLDAAITLINNSDLKQLTKIPRELSGTFLGHLKEVWASVRDKIRLQNVAECCKERNCTLSNARIHDLAESIFRLSLNQSHCTSTCTSEVVKQHIFGPNHSEFEHFMLNCWENSPFLFRRLPKPLNDHEDSFSSFFQSFNSKRTLDVLLSSILGGLVSCPPLPSDDLDILSFLKEVKDGLGCPIIYEQDIRVLKTVDVSQGHMKREVHFLKERTSFSKMNDPNAIDTVDVRKCEESFLEGYTVALRGMEFRSENIAAIADGLAALLGQPSVGANAYLTPPRSQGLARHYDDHCVFVCQLLGQKRWTVLQRKTLLLPRLYEPLHNFHNSEDGTMASECQQFLLGEGDILYIPRGCPHEAYTAADDGGLEMDDASTGFSLHLTLGIEVEPPFEWEGFAHVALHCWNRNQKQLAYTPTDPLSGILNVMSINLLHISIQLIGCRDPVFRKACMVISFSLSSDNEENQQSDVLDLSQRSTFRYVVNCIGKEACFLEAFKSVEAAIQEKNEDLFQRMRWLRHLYHEEKTEGPDWNTPLTGFENLLQLYNGKREDAEAAFTEVKSKFCRDVVFENVCESFKILFQKYKSTRKQYMNGMLSLHCT</sequence>
<accession>A0A200QRF8</accession>
<evidence type="ECO:0000313" key="5">
    <source>
        <dbReference type="EMBL" id="OVA13033.1"/>
    </source>
</evidence>
<dbReference type="CDD" id="cd02208">
    <property type="entry name" value="cupin_RmlC-like"/>
    <property type="match status" value="1"/>
</dbReference>
<dbReference type="EC" id="1.14.11.-" evidence="3"/>
<dbReference type="OrthoDB" id="425950at2759"/>
<keyword evidence="2 3" id="KW-0408">Iron</keyword>
<keyword evidence="1 3" id="KW-0479">Metal-binding</keyword>
<dbReference type="AlphaFoldDB" id="A0A200QRF8"/>
<dbReference type="InParanoid" id="A0A200QRF8"/>
<keyword evidence="3" id="KW-0223">Dioxygenase</keyword>
<dbReference type="OMA" id="LHRKHEI"/>
<keyword evidence="6" id="KW-1185">Reference proteome</keyword>
<dbReference type="Pfam" id="PF08007">
    <property type="entry name" value="JmjC_2"/>
    <property type="match status" value="1"/>
</dbReference>
<protein>
    <recommendedName>
        <fullName evidence="3">Bifunctional lysine-specific demethylase and histidyl-hydroxylase</fullName>
        <ecNumber evidence="3">1.14.11.-</ecNumber>
    </recommendedName>
</protein>
<evidence type="ECO:0000256" key="3">
    <source>
        <dbReference type="RuleBase" id="RU366061"/>
    </source>
</evidence>
<dbReference type="InterPro" id="IPR016024">
    <property type="entry name" value="ARM-type_fold"/>
</dbReference>